<feature type="chain" id="PRO_5012465559" description="DUF7356 domain-containing protein" evidence="3">
    <location>
        <begin position="23"/>
        <end position="363"/>
    </location>
</feature>
<dbReference type="PANTHER" id="PTHR34200:SF8">
    <property type="entry name" value="TRANSMEMBRANE PROTEIN"/>
    <property type="match status" value="1"/>
</dbReference>
<feature type="compositionally biased region" description="Basic and acidic residues" evidence="1">
    <location>
        <begin position="115"/>
        <end position="125"/>
    </location>
</feature>
<dbReference type="AlphaFoldDB" id="A0A218XJT5"/>
<keyword evidence="2" id="KW-0472">Membrane</keyword>
<feature type="transmembrane region" description="Helical" evidence="2">
    <location>
        <begin position="263"/>
        <end position="282"/>
    </location>
</feature>
<name>A0A218XJT5_PUNGR</name>
<evidence type="ECO:0000313" key="6">
    <source>
        <dbReference type="Proteomes" id="UP000197138"/>
    </source>
</evidence>
<feature type="region of interest" description="Disordered" evidence="1">
    <location>
        <begin position="43"/>
        <end position="130"/>
    </location>
</feature>
<feature type="compositionally biased region" description="Acidic residues" evidence="1">
    <location>
        <begin position="319"/>
        <end position="333"/>
    </location>
</feature>
<feature type="domain" description="DUF7356" evidence="4">
    <location>
        <begin position="134"/>
        <end position="237"/>
    </location>
</feature>
<evidence type="ECO:0000256" key="1">
    <source>
        <dbReference type="SAM" id="MobiDB-lite"/>
    </source>
</evidence>
<feature type="region of interest" description="Disordered" evidence="1">
    <location>
        <begin position="312"/>
        <end position="363"/>
    </location>
</feature>
<dbReference type="Proteomes" id="UP000197138">
    <property type="component" value="Unassembled WGS sequence"/>
</dbReference>
<keyword evidence="3" id="KW-0732">Signal</keyword>
<feature type="compositionally biased region" description="Polar residues" evidence="1">
    <location>
        <begin position="61"/>
        <end position="76"/>
    </location>
</feature>
<reference evidence="6" key="1">
    <citation type="journal article" date="2017" name="Plant J.">
        <title>The pomegranate (Punica granatum L.) genome and the genomics of punicalagin biosynthesis.</title>
        <authorList>
            <person name="Qin G."/>
            <person name="Xu C."/>
            <person name="Ming R."/>
            <person name="Tang H."/>
            <person name="Guyot R."/>
            <person name="Kramer E.M."/>
            <person name="Hu Y."/>
            <person name="Yi X."/>
            <person name="Qi Y."/>
            <person name="Xu X."/>
            <person name="Gao Z."/>
            <person name="Pan H."/>
            <person name="Jian J."/>
            <person name="Tian Y."/>
            <person name="Yue Z."/>
            <person name="Xu Y."/>
        </authorList>
    </citation>
    <scope>NUCLEOTIDE SEQUENCE [LARGE SCALE GENOMIC DNA]</scope>
    <source>
        <strain evidence="6">cv. Dabenzi</strain>
    </source>
</reference>
<feature type="compositionally biased region" description="Low complexity" evidence="1">
    <location>
        <begin position="336"/>
        <end position="349"/>
    </location>
</feature>
<comment type="caution">
    <text evidence="5">The sequence shown here is derived from an EMBL/GenBank/DDBJ whole genome shotgun (WGS) entry which is preliminary data.</text>
</comment>
<gene>
    <name evidence="5" type="ORF">CDL15_Pgr028020</name>
</gene>
<dbReference type="Pfam" id="PF24053">
    <property type="entry name" value="DUF7356"/>
    <property type="match status" value="1"/>
</dbReference>
<sequence length="363" mass="39113">MAALCTLLLGCLVMVLLTGSSAADIGVNKDTLDPSLHSKKAVASTNGTDLSAGGGKVPNSDAKSNKVNIVGDTNNGKVRPENRGGDLASGGKSKGKGGVEKKDEKKLRSGAGSTEDPKGHDREGDMGLVTLPRKEGPLTEECDPSSRCTAEKGKLVACLRFPGNDSPKLSLLIQNKGKGPLTVTISPPDLLELKENKVQMKEKENHEVMVSIGKLGSRSSIYLTAGNDNCTLDFKDMILHSTRKDFHGLMSSQPTNFLRQKPMTAFIFFAVLIVLATVAVFIRVRKKHFLSGESKYQRLDMMELPVSNVVKPESSDFSEGWDESWGDGWDDEEVPKTPSMPVTPSVSSKGLAPRRATKEGWKD</sequence>
<dbReference type="PANTHER" id="PTHR34200">
    <property type="entry name" value="DENTIN SIALOPHOSPHOPROTEIN-LIKE ISOFORM X1"/>
    <property type="match status" value="1"/>
</dbReference>
<feature type="compositionally biased region" description="Basic and acidic residues" evidence="1">
    <location>
        <begin position="97"/>
        <end position="107"/>
    </location>
</feature>
<feature type="signal peptide" evidence="3">
    <location>
        <begin position="1"/>
        <end position="22"/>
    </location>
</feature>
<evidence type="ECO:0000256" key="3">
    <source>
        <dbReference type="SAM" id="SignalP"/>
    </source>
</evidence>
<dbReference type="InterPro" id="IPR055780">
    <property type="entry name" value="DUF7356"/>
</dbReference>
<proteinExistence type="predicted"/>
<evidence type="ECO:0000313" key="5">
    <source>
        <dbReference type="EMBL" id="OWM85233.1"/>
    </source>
</evidence>
<protein>
    <recommendedName>
        <fullName evidence="4">DUF7356 domain-containing protein</fullName>
    </recommendedName>
</protein>
<evidence type="ECO:0000256" key="2">
    <source>
        <dbReference type="SAM" id="Phobius"/>
    </source>
</evidence>
<organism evidence="5 6">
    <name type="scientific">Punica granatum</name>
    <name type="common">Pomegranate</name>
    <dbReference type="NCBI Taxonomy" id="22663"/>
    <lineage>
        <taxon>Eukaryota</taxon>
        <taxon>Viridiplantae</taxon>
        <taxon>Streptophyta</taxon>
        <taxon>Embryophyta</taxon>
        <taxon>Tracheophyta</taxon>
        <taxon>Spermatophyta</taxon>
        <taxon>Magnoliopsida</taxon>
        <taxon>eudicotyledons</taxon>
        <taxon>Gunneridae</taxon>
        <taxon>Pentapetalae</taxon>
        <taxon>rosids</taxon>
        <taxon>malvids</taxon>
        <taxon>Myrtales</taxon>
        <taxon>Lythraceae</taxon>
        <taxon>Punica</taxon>
    </lineage>
</organism>
<dbReference type="EMBL" id="MTKT01001287">
    <property type="protein sequence ID" value="OWM85233.1"/>
    <property type="molecule type" value="Genomic_DNA"/>
</dbReference>
<keyword evidence="2" id="KW-0812">Transmembrane</keyword>
<accession>A0A218XJT5</accession>
<evidence type="ECO:0000259" key="4">
    <source>
        <dbReference type="Pfam" id="PF24053"/>
    </source>
</evidence>
<keyword evidence="2" id="KW-1133">Transmembrane helix</keyword>